<dbReference type="InterPro" id="IPR027417">
    <property type="entry name" value="P-loop_NTPase"/>
</dbReference>
<evidence type="ECO:0000259" key="3">
    <source>
        <dbReference type="Pfam" id="PF00931"/>
    </source>
</evidence>
<dbReference type="SUPFAM" id="SSF52540">
    <property type="entry name" value="P-loop containing nucleoside triphosphate hydrolases"/>
    <property type="match status" value="1"/>
</dbReference>
<dbReference type="GO" id="GO:0006952">
    <property type="term" value="P:defense response"/>
    <property type="evidence" value="ECO:0007669"/>
    <property type="project" value="UniProtKB-KW"/>
</dbReference>
<evidence type="ECO:0000313" key="5">
    <source>
        <dbReference type="Proteomes" id="UP000197138"/>
    </source>
</evidence>
<organism evidence="4 5">
    <name type="scientific">Punica granatum</name>
    <name type="common">Pomegranate</name>
    <dbReference type="NCBI Taxonomy" id="22663"/>
    <lineage>
        <taxon>Eukaryota</taxon>
        <taxon>Viridiplantae</taxon>
        <taxon>Streptophyta</taxon>
        <taxon>Embryophyta</taxon>
        <taxon>Tracheophyta</taxon>
        <taxon>Spermatophyta</taxon>
        <taxon>Magnoliopsida</taxon>
        <taxon>eudicotyledons</taxon>
        <taxon>Gunneridae</taxon>
        <taxon>Pentapetalae</taxon>
        <taxon>rosids</taxon>
        <taxon>malvids</taxon>
        <taxon>Myrtales</taxon>
        <taxon>Lythraceae</taxon>
        <taxon>Punica</taxon>
    </lineage>
</organism>
<dbReference type="PRINTS" id="PR00364">
    <property type="entry name" value="DISEASERSIST"/>
</dbReference>
<feature type="compositionally biased region" description="Polar residues" evidence="2">
    <location>
        <begin position="107"/>
        <end position="123"/>
    </location>
</feature>
<reference evidence="5" key="1">
    <citation type="journal article" date="2017" name="Plant J.">
        <title>The pomegranate (Punica granatum L.) genome and the genomics of punicalagin biosynthesis.</title>
        <authorList>
            <person name="Qin G."/>
            <person name="Xu C."/>
            <person name="Ming R."/>
            <person name="Tang H."/>
            <person name="Guyot R."/>
            <person name="Kramer E.M."/>
            <person name="Hu Y."/>
            <person name="Yi X."/>
            <person name="Qi Y."/>
            <person name="Xu X."/>
            <person name="Gao Z."/>
            <person name="Pan H."/>
            <person name="Jian J."/>
            <person name="Tian Y."/>
            <person name="Yue Z."/>
            <person name="Xu Y."/>
        </authorList>
    </citation>
    <scope>NUCLEOTIDE SEQUENCE [LARGE SCALE GENOMIC DNA]</scope>
    <source>
        <strain evidence="5">cv. Dabenzi</strain>
    </source>
</reference>
<dbReference type="Gene3D" id="3.40.50.300">
    <property type="entry name" value="P-loop containing nucleotide triphosphate hydrolases"/>
    <property type="match status" value="1"/>
</dbReference>
<dbReference type="Pfam" id="PF00931">
    <property type="entry name" value="NB-ARC"/>
    <property type="match status" value="1"/>
</dbReference>
<proteinExistence type="predicted"/>
<name>A0A218WYI4_PUNGR</name>
<dbReference type="InterPro" id="IPR002182">
    <property type="entry name" value="NB-ARC"/>
</dbReference>
<dbReference type="EMBL" id="MTKT01002534">
    <property type="protein sequence ID" value="OWM77569.1"/>
    <property type="molecule type" value="Genomic_DNA"/>
</dbReference>
<evidence type="ECO:0000313" key="4">
    <source>
        <dbReference type="EMBL" id="OWM77569.1"/>
    </source>
</evidence>
<gene>
    <name evidence="4" type="ORF">CDL15_Pgr016967</name>
</gene>
<feature type="domain" description="NB-ARC" evidence="3">
    <location>
        <begin position="166"/>
        <end position="353"/>
    </location>
</feature>
<evidence type="ECO:0000256" key="1">
    <source>
        <dbReference type="ARBA" id="ARBA00022821"/>
    </source>
</evidence>
<dbReference type="Proteomes" id="UP000197138">
    <property type="component" value="Unassembled WGS sequence"/>
</dbReference>
<dbReference type="PANTHER" id="PTHR36766">
    <property type="entry name" value="PLANT BROAD-SPECTRUM MILDEW RESISTANCE PROTEIN RPW8"/>
    <property type="match status" value="1"/>
</dbReference>
<protein>
    <recommendedName>
        <fullName evidence="3">NB-ARC domain-containing protein</fullName>
    </recommendedName>
</protein>
<dbReference type="Gene3D" id="1.10.8.430">
    <property type="entry name" value="Helical domain of apoptotic protease-activating factors"/>
    <property type="match status" value="1"/>
</dbReference>
<dbReference type="PANTHER" id="PTHR36766:SF30">
    <property type="entry name" value="TIR-NBS TYPE DISEASE RESISTANCE PROTEIN-RELATED"/>
    <property type="match status" value="1"/>
</dbReference>
<evidence type="ECO:0000256" key="2">
    <source>
        <dbReference type="SAM" id="MobiDB-lite"/>
    </source>
</evidence>
<feature type="compositionally biased region" description="Low complexity" evidence="2">
    <location>
        <begin position="124"/>
        <end position="138"/>
    </location>
</feature>
<sequence length="399" mass="45330">MENEIDKYLIKKFENVVDATDSKGNPKISLHSQFDELKVLLQTNIKSCTSQDNSSAGKFSKETSIRHNLYYLNNILTECQTTSKNRIFGNLSIQRRLKRIKEEIRTASLNPKQGSTQKGTQQDRNSGGSSSGKSQSFRRSYPAADLEKIYGFDDELAYLNKSLMNKSLIPEVQFKAIGIVGIGGIGKTTLCWKFFNSEVVMAHFAPRIWVSVSRGPDEDTDAIKVAILKEMLLQIGAEEEVIQSDLSGHRIGGLLSLLHQHLWGKRYLIVFDDVRFDDFHKNKEWYQDLETCLHGKEWEKKLARGLPKGHGGTVIVTSRSEEVVKKMVGRENLHRKMPLNDEHCWHIFTDAAGRDVNNKELREEIKEKCKGVPLAAKVMGQIVRKHFQEQSQNGNVNPQ</sequence>
<keyword evidence="1" id="KW-0611">Plant defense</keyword>
<dbReference type="GO" id="GO:0043531">
    <property type="term" value="F:ADP binding"/>
    <property type="evidence" value="ECO:0007669"/>
    <property type="project" value="InterPro"/>
</dbReference>
<dbReference type="AlphaFoldDB" id="A0A218WYI4"/>
<accession>A0A218WYI4</accession>
<feature type="region of interest" description="Disordered" evidence="2">
    <location>
        <begin position="104"/>
        <end position="138"/>
    </location>
</feature>
<dbReference type="InterPro" id="IPR042197">
    <property type="entry name" value="Apaf_helical"/>
</dbReference>
<comment type="caution">
    <text evidence="4">The sequence shown here is derived from an EMBL/GenBank/DDBJ whole genome shotgun (WGS) entry which is preliminary data.</text>
</comment>